<dbReference type="AlphaFoldDB" id="H3NQB0"/>
<dbReference type="EMBL" id="AGEI01000028">
    <property type="protein sequence ID" value="EHR32590.1"/>
    <property type="molecule type" value="Genomic_DNA"/>
</dbReference>
<protein>
    <recommendedName>
        <fullName evidence="3">Response regulatory domain-containing protein</fullName>
    </recommendedName>
</protein>
<evidence type="ECO:0000313" key="2">
    <source>
        <dbReference type="Proteomes" id="UP000004191"/>
    </source>
</evidence>
<gene>
    <name evidence="1" type="ORF">HMPREF9709_01521</name>
</gene>
<accession>H3NQB0</accession>
<dbReference type="RefSeq" id="WP_005399036.1">
    <property type="nucleotide sequence ID" value="NZ_JH601088.1"/>
</dbReference>
<sequence length="182" mass="21576">MLKPIRLLFINVSKKNSIAILNKLIEKNFYINIVNTANNLEEAESFQYEYGYNLVFIDVSHIEEDVFKYINNFNDTEIIWYLLVDQPSYSFMREALQTGVDDVILNNMIKNESFDYLEKIFPDNKLDEALDVNAKLSMMLSNIRDHQEVDNYNIKNILRENGLYKDGRKYYISIVRIDNIVY</sequence>
<proteinExistence type="predicted"/>
<dbReference type="Gene3D" id="3.40.50.2300">
    <property type="match status" value="1"/>
</dbReference>
<keyword evidence="2" id="KW-1185">Reference proteome</keyword>
<evidence type="ECO:0008006" key="3">
    <source>
        <dbReference type="Google" id="ProtNLM"/>
    </source>
</evidence>
<evidence type="ECO:0000313" key="1">
    <source>
        <dbReference type="EMBL" id="EHR32590.1"/>
    </source>
</evidence>
<organism evidence="1 2">
    <name type="scientific">Helcococcus kunzii ATCC 51366</name>
    <dbReference type="NCBI Taxonomy" id="883114"/>
    <lineage>
        <taxon>Bacteria</taxon>
        <taxon>Bacillati</taxon>
        <taxon>Bacillota</taxon>
        <taxon>Tissierellia</taxon>
        <taxon>Tissierellales</taxon>
        <taxon>Peptoniphilaceae</taxon>
        <taxon>Helcococcus</taxon>
    </lineage>
</organism>
<name>H3NQB0_9FIRM</name>
<dbReference type="GeneID" id="96999471"/>
<reference evidence="1 2" key="1">
    <citation type="submission" date="2012-01" db="EMBL/GenBank/DDBJ databases">
        <title>The Genome Sequence of Helcococcus kunzii ATCC 51366.</title>
        <authorList>
            <consortium name="The Broad Institute Genome Sequencing Platform"/>
            <person name="Earl A."/>
            <person name="Ward D."/>
            <person name="Feldgarden M."/>
            <person name="Gevers D."/>
            <person name="Huys G."/>
            <person name="Young S.K."/>
            <person name="Zeng Q."/>
            <person name="Gargeya S."/>
            <person name="Fitzgerald M."/>
            <person name="Haas B."/>
            <person name="Abouelleil A."/>
            <person name="Alvarado L."/>
            <person name="Arachchi H.M."/>
            <person name="Berlin A."/>
            <person name="Chapman S.B."/>
            <person name="Gearin G."/>
            <person name="Goldberg J."/>
            <person name="Griggs A."/>
            <person name="Gujja S."/>
            <person name="Hansen M."/>
            <person name="Heiman D."/>
            <person name="Howarth C."/>
            <person name="Larimer J."/>
            <person name="Lui A."/>
            <person name="MacDonald P.J.P."/>
            <person name="McCowen C."/>
            <person name="Montmayeur A."/>
            <person name="Murphy C."/>
            <person name="Neiman D."/>
            <person name="Pearson M."/>
            <person name="Priest M."/>
            <person name="Roberts A."/>
            <person name="Saif S."/>
            <person name="Shea T."/>
            <person name="Sisk P."/>
            <person name="Stolte C."/>
            <person name="Sykes S."/>
            <person name="Wortman J."/>
            <person name="Nusbaum C."/>
            <person name="Birren B."/>
        </authorList>
    </citation>
    <scope>NUCLEOTIDE SEQUENCE [LARGE SCALE GENOMIC DNA]</scope>
    <source>
        <strain evidence="1 2">ATCC 51366</strain>
    </source>
</reference>
<dbReference type="HOGENOM" id="CLU_1480103_0_0_9"/>
<comment type="caution">
    <text evidence="1">The sequence shown here is derived from an EMBL/GenBank/DDBJ whole genome shotgun (WGS) entry which is preliminary data.</text>
</comment>
<dbReference type="STRING" id="883114.HMPREF9709_01521"/>
<dbReference type="Proteomes" id="UP000004191">
    <property type="component" value="Unassembled WGS sequence"/>
</dbReference>